<keyword evidence="4" id="KW-1185">Reference proteome</keyword>
<dbReference type="SUPFAM" id="SSF56112">
    <property type="entry name" value="Protein kinase-like (PK-like)"/>
    <property type="match status" value="1"/>
</dbReference>
<evidence type="ECO:0000259" key="2">
    <source>
        <dbReference type="PROSITE" id="PS50011"/>
    </source>
</evidence>
<evidence type="ECO:0000313" key="4">
    <source>
        <dbReference type="Proteomes" id="UP000821837"/>
    </source>
</evidence>
<dbReference type="Gene3D" id="1.10.510.10">
    <property type="entry name" value="Transferase(Phosphotransferase) domain 1"/>
    <property type="match status" value="1"/>
</dbReference>
<proteinExistence type="predicted"/>
<dbReference type="GO" id="GO:0005524">
    <property type="term" value="F:ATP binding"/>
    <property type="evidence" value="ECO:0007669"/>
    <property type="project" value="InterPro"/>
</dbReference>
<name>A0A9D4TBQ1_RHISA</name>
<dbReference type="Proteomes" id="UP000821837">
    <property type="component" value="Chromosome 1"/>
</dbReference>
<feature type="compositionally biased region" description="Basic and acidic residues" evidence="1">
    <location>
        <begin position="259"/>
        <end position="271"/>
    </location>
</feature>
<gene>
    <name evidence="3" type="ORF">HPB52_022228</name>
</gene>
<reference evidence="3" key="2">
    <citation type="submission" date="2021-09" db="EMBL/GenBank/DDBJ databases">
        <authorList>
            <person name="Jia N."/>
            <person name="Wang J."/>
            <person name="Shi W."/>
            <person name="Du L."/>
            <person name="Sun Y."/>
            <person name="Zhan W."/>
            <person name="Jiang J."/>
            <person name="Wang Q."/>
            <person name="Zhang B."/>
            <person name="Ji P."/>
            <person name="Sakyi L.B."/>
            <person name="Cui X."/>
            <person name="Yuan T."/>
            <person name="Jiang B."/>
            <person name="Yang W."/>
            <person name="Lam T.T.-Y."/>
            <person name="Chang Q."/>
            <person name="Ding S."/>
            <person name="Wang X."/>
            <person name="Zhu J."/>
            <person name="Ruan X."/>
            <person name="Zhao L."/>
            <person name="Wei J."/>
            <person name="Que T."/>
            <person name="Du C."/>
            <person name="Cheng J."/>
            <person name="Dai P."/>
            <person name="Han X."/>
            <person name="Huang E."/>
            <person name="Gao Y."/>
            <person name="Liu J."/>
            <person name="Shao H."/>
            <person name="Ye R."/>
            <person name="Li L."/>
            <person name="Wei W."/>
            <person name="Wang X."/>
            <person name="Wang C."/>
            <person name="Huo Q."/>
            <person name="Li W."/>
            <person name="Guo W."/>
            <person name="Chen H."/>
            <person name="Chen S."/>
            <person name="Zhou L."/>
            <person name="Zhou L."/>
            <person name="Ni X."/>
            <person name="Tian J."/>
            <person name="Zhou Y."/>
            <person name="Sheng Y."/>
            <person name="Liu T."/>
            <person name="Pan Y."/>
            <person name="Xia L."/>
            <person name="Li J."/>
            <person name="Zhao F."/>
            <person name="Cao W."/>
        </authorList>
    </citation>
    <scope>NUCLEOTIDE SEQUENCE</scope>
    <source>
        <strain evidence="3">Rsan-2018</strain>
        <tissue evidence="3">Larvae</tissue>
    </source>
</reference>
<feature type="domain" description="Protein kinase" evidence="2">
    <location>
        <begin position="1"/>
        <end position="223"/>
    </location>
</feature>
<dbReference type="OrthoDB" id="2687620at2759"/>
<dbReference type="AlphaFoldDB" id="A0A9D4TBQ1"/>
<accession>A0A9D4TBQ1</accession>
<comment type="caution">
    <text evidence="3">The sequence shown here is derived from an EMBL/GenBank/DDBJ whole genome shotgun (WGS) entry which is preliminary data.</text>
</comment>
<dbReference type="VEuPathDB" id="VectorBase:RSAN_057065"/>
<dbReference type="GO" id="GO:0004672">
    <property type="term" value="F:protein kinase activity"/>
    <property type="evidence" value="ECO:0007669"/>
    <property type="project" value="InterPro"/>
</dbReference>
<dbReference type="PROSITE" id="PS50011">
    <property type="entry name" value="PROTEIN_KINASE_DOM"/>
    <property type="match status" value="1"/>
</dbReference>
<dbReference type="InterPro" id="IPR050235">
    <property type="entry name" value="CK1_Ser-Thr_kinase"/>
</dbReference>
<dbReference type="PANTHER" id="PTHR11909">
    <property type="entry name" value="CASEIN KINASE-RELATED"/>
    <property type="match status" value="1"/>
</dbReference>
<sequence>MDRSRRSRSYEDHGLECGKLMHMDTFGEGLQAIFHRQGKTFPWKTNFSLDRCVIVVLEYVHSYEYMHAHADIKASCLLLGFGKCNEKKVYLVTFGLASRCSQNGENEEYNVDLRKALDGTFSAASPDGDVRSHSGRGGREILGRTVLQWLCCRLLWQVLLKDSENSPLMENIPLLMIKRFPHGDIPCGITKFLQYAASMKFEDKPDYKQLSKDLEEGCPDNVFQVRWLVTFHGAEDTAAQLVLAKEARAARNNPRRGQHGRERGRERREKATASQGPPRPEDDDPEKTPDARFYQVHLGV</sequence>
<reference evidence="3" key="1">
    <citation type="journal article" date="2020" name="Cell">
        <title>Large-Scale Comparative Analyses of Tick Genomes Elucidate Their Genetic Diversity and Vector Capacities.</title>
        <authorList>
            <consortium name="Tick Genome and Microbiome Consortium (TIGMIC)"/>
            <person name="Jia N."/>
            <person name="Wang J."/>
            <person name="Shi W."/>
            <person name="Du L."/>
            <person name="Sun Y."/>
            <person name="Zhan W."/>
            <person name="Jiang J.F."/>
            <person name="Wang Q."/>
            <person name="Zhang B."/>
            <person name="Ji P."/>
            <person name="Bell-Sakyi L."/>
            <person name="Cui X.M."/>
            <person name="Yuan T.T."/>
            <person name="Jiang B.G."/>
            <person name="Yang W.F."/>
            <person name="Lam T.T."/>
            <person name="Chang Q.C."/>
            <person name="Ding S.J."/>
            <person name="Wang X.J."/>
            <person name="Zhu J.G."/>
            <person name="Ruan X.D."/>
            <person name="Zhao L."/>
            <person name="Wei J.T."/>
            <person name="Ye R.Z."/>
            <person name="Que T.C."/>
            <person name="Du C.H."/>
            <person name="Zhou Y.H."/>
            <person name="Cheng J.X."/>
            <person name="Dai P.F."/>
            <person name="Guo W.B."/>
            <person name="Han X.H."/>
            <person name="Huang E.J."/>
            <person name="Li L.F."/>
            <person name="Wei W."/>
            <person name="Gao Y.C."/>
            <person name="Liu J.Z."/>
            <person name="Shao H.Z."/>
            <person name="Wang X."/>
            <person name="Wang C.C."/>
            <person name="Yang T.C."/>
            <person name="Huo Q.B."/>
            <person name="Li W."/>
            <person name="Chen H.Y."/>
            <person name="Chen S.E."/>
            <person name="Zhou L.G."/>
            <person name="Ni X.B."/>
            <person name="Tian J.H."/>
            <person name="Sheng Y."/>
            <person name="Liu T."/>
            <person name="Pan Y.S."/>
            <person name="Xia L.Y."/>
            <person name="Li J."/>
            <person name="Zhao F."/>
            <person name="Cao W.C."/>
        </authorList>
    </citation>
    <scope>NUCLEOTIDE SEQUENCE</scope>
    <source>
        <strain evidence="3">Rsan-2018</strain>
    </source>
</reference>
<dbReference type="EMBL" id="JABSTV010001245">
    <property type="protein sequence ID" value="KAH7984530.1"/>
    <property type="molecule type" value="Genomic_DNA"/>
</dbReference>
<feature type="region of interest" description="Disordered" evidence="1">
    <location>
        <begin position="246"/>
        <end position="300"/>
    </location>
</feature>
<organism evidence="3 4">
    <name type="scientific">Rhipicephalus sanguineus</name>
    <name type="common">Brown dog tick</name>
    <name type="synonym">Ixodes sanguineus</name>
    <dbReference type="NCBI Taxonomy" id="34632"/>
    <lineage>
        <taxon>Eukaryota</taxon>
        <taxon>Metazoa</taxon>
        <taxon>Ecdysozoa</taxon>
        <taxon>Arthropoda</taxon>
        <taxon>Chelicerata</taxon>
        <taxon>Arachnida</taxon>
        <taxon>Acari</taxon>
        <taxon>Parasitiformes</taxon>
        <taxon>Ixodida</taxon>
        <taxon>Ixodoidea</taxon>
        <taxon>Ixodidae</taxon>
        <taxon>Rhipicephalinae</taxon>
        <taxon>Rhipicephalus</taxon>
        <taxon>Rhipicephalus</taxon>
    </lineage>
</organism>
<evidence type="ECO:0000313" key="3">
    <source>
        <dbReference type="EMBL" id="KAH7984530.1"/>
    </source>
</evidence>
<dbReference type="InterPro" id="IPR011009">
    <property type="entry name" value="Kinase-like_dom_sf"/>
</dbReference>
<dbReference type="InterPro" id="IPR000719">
    <property type="entry name" value="Prot_kinase_dom"/>
</dbReference>
<protein>
    <recommendedName>
        <fullName evidence="2">Protein kinase domain-containing protein</fullName>
    </recommendedName>
</protein>
<evidence type="ECO:0000256" key="1">
    <source>
        <dbReference type="SAM" id="MobiDB-lite"/>
    </source>
</evidence>